<sequence length="53" mass="6312">IADVDTVIITHCHLDHIRDVESLVDLNYRYNKARGFKPHQKEDTFRQLQFIVC</sequence>
<dbReference type="Gene3D" id="3.60.15.10">
    <property type="entry name" value="Ribonuclease Z/Hydroxyacylglutathione hydrolase-like"/>
    <property type="match status" value="1"/>
</dbReference>
<dbReference type="EMBL" id="BARV01045489">
    <property type="protein sequence ID" value="GAI69372.1"/>
    <property type="molecule type" value="Genomic_DNA"/>
</dbReference>
<feature type="non-terminal residue" evidence="2">
    <location>
        <position position="53"/>
    </location>
</feature>
<dbReference type="SUPFAM" id="SSF56281">
    <property type="entry name" value="Metallo-hydrolase/oxidoreductase"/>
    <property type="match status" value="1"/>
</dbReference>
<reference evidence="2" key="1">
    <citation type="journal article" date="2014" name="Front. Microbiol.">
        <title>High frequency of phylogenetically diverse reductive dehalogenase-homologous genes in deep subseafloor sedimentary metagenomes.</title>
        <authorList>
            <person name="Kawai M."/>
            <person name="Futagami T."/>
            <person name="Toyoda A."/>
            <person name="Takaki Y."/>
            <person name="Nishi S."/>
            <person name="Hori S."/>
            <person name="Arai W."/>
            <person name="Tsubouchi T."/>
            <person name="Morono Y."/>
            <person name="Uchiyama I."/>
            <person name="Ito T."/>
            <person name="Fujiyama A."/>
            <person name="Inagaki F."/>
            <person name="Takami H."/>
        </authorList>
    </citation>
    <scope>NUCLEOTIDE SEQUENCE</scope>
    <source>
        <strain evidence="2">Expedition CK06-06</strain>
    </source>
</reference>
<evidence type="ECO:0000259" key="1">
    <source>
        <dbReference type="Pfam" id="PF00753"/>
    </source>
</evidence>
<gene>
    <name evidence="2" type="ORF">S06H3_66601</name>
</gene>
<proteinExistence type="predicted"/>
<organism evidence="2">
    <name type="scientific">marine sediment metagenome</name>
    <dbReference type="NCBI Taxonomy" id="412755"/>
    <lineage>
        <taxon>unclassified sequences</taxon>
        <taxon>metagenomes</taxon>
        <taxon>ecological metagenomes</taxon>
    </lineage>
</organism>
<protein>
    <recommendedName>
        <fullName evidence="1">Metallo-beta-lactamase domain-containing protein</fullName>
    </recommendedName>
</protein>
<feature type="non-terminal residue" evidence="2">
    <location>
        <position position="1"/>
    </location>
</feature>
<dbReference type="InterPro" id="IPR036866">
    <property type="entry name" value="RibonucZ/Hydroxyglut_hydro"/>
</dbReference>
<accession>X1QLJ1</accession>
<dbReference type="InterPro" id="IPR001279">
    <property type="entry name" value="Metallo-B-lactamas"/>
</dbReference>
<evidence type="ECO:0000313" key="2">
    <source>
        <dbReference type="EMBL" id="GAI69372.1"/>
    </source>
</evidence>
<name>X1QLJ1_9ZZZZ</name>
<dbReference type="AlphaFoldDB" id="X1QLJ1"/>
<feature type="domain" description="Metallo-beta-lactamase" evidence="1">
    <location>
        <begin position="2"/>
        <end position="25"/>
    </location>
</feature>
<dbReference type="Pfam" id="PF00753">
    <property type="entry name" value="Lactamase_B"/>
    <property type="match status" value="1"/>
</dbReference>
<comment type="caution">
    <text evidence="2">The sequence shown here is derived from an EMBL/GenBank/DDBJ whole genome shotgun (WGS) entry which is preliminary data.</text>
</comment>